<dbReference type="GO" id="GO:0005524">
    <property type="term" value="F:ATP binding"/>
    <property type="evidence" value="ECO:0007669"/>
    <property type="project" value="UniProtKB-KW"/>
</dbReference>
<reference evidence="10 11" key="1">
    <citation type="submission" date="2016-05" db="EMBL/GenBank/DDBJ databases">
        <title>Microbial solvent formation.</title>
        <authorList>
            <person name="Poehlein A."/>
            <person name="Montoya Solano J.D."/>
            <person name="Flitsch S."/>
            <person name="Krabben P."/>
            <person name="Duerre P."/>
            <person name="Daniel R."/>
        </authorList>
    </citation>
    <scope>NUCLEOTIDE SEQUENCE [LARGE SCALE GENOMIC DNA]</scope>
    <source>
        <strain evidence="10 11">DSM 53</strain>
    </source>
</reference>
<evidence type="ECO:0000256" key="5">
    <source>
        <dbReference type="ARBA" id="ARBA00022840"/>
    </source>
</evidence>
<feature type="domain" description="DNA2/NAM7 helicase helicase" evidence="8">
    <location>
        <begin position="176"/>
        <end position="528"/>
    </location>
</feature>
<evidence type="ECO:0000259" key="8">
    <source>
        <dbReference type="Pfam" id="PF13086"/>
    </source>
</evidence>
<keyword evidence="6" id="KW-0175">Coiled coil</keyword>
<feature type="domain" description="DUF2726" evidence="7">
    <location>
        <begin position="826"/>
        <end position="897"/>
    </location>
</feature>
<gene>
    <name evidence="10" type="primary">recD2_1</name>
    <name evidence="10" type="ORF">CLBCK_00260</name>
</gene>
<evidence type="ECO:0000256" key="6">
    <source>
        <dbReference type="SAM" id="Coils"/>
    </source>
</evidence>
<dbReference type="Gene3D" id="3.40.960.10">
    <property type="entry name" value="VSR Endonuclease"/>
    <property type="match status" value="1"/>
</dbReference>
<keyword evidence="2" id="KW-0547">Nucleotide-binding</keyword>
<evidence type="ECO:0000256" key="3">
    <source>
        <dbReference type="ARBA" id="ARBA00022801"/>
    </source>
</evidence>
<dbReference type="EMBL" id="LZZI01000001">
    <property type="protein sequence ID" value="OOM66070.1"/>
    <property type="molecule type" value="Genomic_DNA"/>
</dbReference>
<dbReference type="GO" id="GO:0043139">
    <property type="term" value="F:5'-3' DNA helicase activity"/>
    <property type="evidence" value="ECO:0007669"/>
    <property type="project" value="TreeGrafter"/>
</dbReference>
<evidence type="ECO:0000259" key="9">
    <source>
        <dbReference type="Pfam" id="PF13087"/>
    </source>
</evidence>
<dbReference type="InterPro" id="IPR050534">
    <property type="entry name" value="Coronavir_polyprotein_1ab"/>
</dbReference>
<evidence type="ECO:0000256" key="1">
    <source>
        <dbReference type="ARBA" id="ARBA00007913"/>
    </source>
</evidence>
<dbReference type="Pfam" id="PF13087">
    <property type="entry name" value="AAA_12"/>
    <property type="match status" value="1"/>
</dbReference>
<evidence type="ECO:0000256" key="2">
    <source>
        <dbReference type="ARBA" id="ARBA00022741"/>
    </source>
</evidence>
<protein>
    <submittedName>
        <fullName evidence="10">ATP-dependent RecD-like DNA helicase</fullName>
        <ecNumber evidence="10">3.6.4.12</ecNumber>
    </submittedName>
</protein>
<evidence type="ECO:0000313" key="11">
    <source>
        <dbReference type="Proteomes" id="UP000190973"/>
    </source>
</evidence>
<dbReference type="RefSeq" id="WP_077836968.1">
    <property type="nucleotide sequence ID" value="NZ_JABTAE010000001.1"/>
</dbReference>
<dbReference type="Pfam" id="PF10881">
    <property type="entry name" value="DUF2726"/>
    <property type="match status" value="1"/>
</dbReference>
<name>A0A1S8SKL4_CLOBE</name>
<dbReference type="CDD" id="cd18808">
    <property type="entry name" value="SF1_C_Upf1"/>
    <property type="match status" value="1"/>
</dbReference>
<dbReference type="CDD" id="cd17934">
    <property type="entry name" value="DEXXQc_Upf1-like"/>
    <property type="match status" value="1"/>
</dbReference>
<dbReference type="Proteomes" id="UP000190973">
    <property type="component" value="Unassembled WGS sequence"/>
</dbReference>
<keyword evidence="4 10" id="KW-0347">Helicase</keyword>
<dbReference type="EC" id="3.6.4.12" evidence="10"/>
<dbReference type="Pfam" id="PF13086">
    <property type="entry name" value="AAA_11"/>
    <property type="match status" value="1"/>
</dbReference>
<feature type="domain" description="DNA2/NAM7 helicase-like C-terminal" evidence="9">
    <location>
        <begin position="553"/>
        <end position="717"/>
    </location>
</feature>
<dbReference type="GO" id="GO:0016787">
    <property type="term" value="F:hydrolase activity"/>
    <property type="evidence" value="ECO:0007669"/>
    <property type="project" value="UniProtKB-KW"/>
</dbReference>
<sequence length="902" mass="105562">MNIEKNLILIKNKDKTEKVTYCSKIKNGKRDVTFENNDTYTYNSCNVLWSTKCTEIDPKTVIIYEKGIPISSIIKIIKFEDLGYIRIIKKGYHKLYHNSELDIQKNSLEDSICKDCFTYLKELSGNINFENDSDFISKQYEYMTAISPDSVLSKYLNPKTIKKVNHCNQIIFPFGFNISQKEATEKALKNQISIIEGPPGTGKTQTILNIIANAVMEEKTVAVVSNNNSATLNVFEKLKKYNVDFIAAYLGNKQNRNEFFQAQDGRYPDMSNYKLEDEKFQNIKDDLVRSQKSLEEMLEKKNKLAVLKAEKSNLITENGHFEKYGNQERFELSRSLPRQSADKIMSLLMEYNMLMGQQGYIKFSHKLKFLLTHSIWNFRFYDNSPEIIEMYLKQLYYKLKLNELDKEIKSLENVLDRYNFDNEMKKYSENSKLLLKHTLYKRFNKSKERTVFNDDVLCKNFGAFIRQYPVILSTTHSLRRCASENYLFDYVIIDEASQVDIITGALAFSCAKNVVIVGDLKQLPNVVNNKTKEISDRIYNKYKLNEAYKYSENTLLSSICNLFNDVPKTLLKEHYRCHPKIIDFCNKKFYDNQLIILTDESSCDTPLEVYRTVKGNHERNHYNQRQIDVIVKEILPQVDESKSIGIATPYNKQIEKLKNEISDEHIEIDTIHKYQGREKEIIILSTVSDKYDEFMDNANLLNVAISRAENKLIIIVSDNEELFNNSNIGDLIRYIEYNNLEITNSNIYSIFDLLYSSYSEKLLDFYKKNKKVSKYDSENLMNALIEKVLTYEEFKSLDKVLHYPLNMLIRDTSKLNENELKYVTNSLTHTDFLIFRKIDKVPVLVVEVDGYAFHANNTKQLERDRMKDMILEKYDIPILRLATNESEEEEKLIEKLSDILKI</sequence>
<evidence type="ECO:0000259" key="7">
    <source>
        <dbReference type="Pfam" id="PF10881"/>
    </source>
</evidence>
<dbReference type="InterPro" id="IPR041679">
    <property type="entry name" value="DNA2/NAM7-like_C"/>
</dbReference>
<comment type="similarity">
    <text evidence="1">Belongs to the DNA2/NAM7 helicase family.</text>
</comment>
<dbReference type="SUPFAM" id="SSF52540">
    <property type="entry name" value="P-loop containing nucleoside triphosphate hydrolases"/>
    <property type="match status" value="1"/>
</dbReference>
<dbReference type="InterPro" id="IPR027417">
    <property type="entry name" value="P-loop_NTPase"/>
</dbReference>
<keyword evidence="3 10" id="KW-0378">Hydrolase</keyword>
<feature type="coiled-coil region" evidence="6">
    <location>
        <begin position="280"/>
        <end position="317"/>
    </location>
</feature>
<dbReference type="InterPro" id="IPR024402">
    <property type="entry name" value="DUF2726"/>
</dbReference>
<organism evidence="10 11">
    <name type="scientific">Clostridium beijerinckii</name>
    <name type="common">Clostridium MP</name>
    <dbReference type="NCBI Taxonomy" id="1520"/>
    <lineage>
        <taxon>Bacteria</taxon>
        <taxon>Bacillati</taxon>
        <taxon>Bacillota</taxon>
        <taxon>Clostridia</taxon>
        <taxon>Eubacteriales</taxon>
        <taxon>Clostridiaceae</taxon>
        <taxon>Clostridium</taxon>
    </lineage>
</organism>
<dbReference type="InterPro" id="IPR041677">
    <property type="entry name" value="DNA2/NAM7_AAA_11"/>
</dbReference>
<dbReference type="InterPro" id="IPR047187">
    <property type="entry name" value="SF1_C_Upf1"/>
</dbReference>
<proteinExistence type="inferred from homology"/>
<dbReference type="Gene3D" id="3.40.50.300">
    <property type="entry name" value="P-loop containing nucleotide triphosphate hydrolases"/>
    <property type="match status" value="3"/>
</dbReference>
<dbReference type="AlphaFoldDB" id="A0A1S8SKL4"/>
<keyword evidence="5" id="KW-0067">ATP-binding</keyword>
<evidence type="ECO:0000256" key="4">
    <source>
        <dbReference type="ARBA" id="ARBA00022806"/>
    </source>
</evidence>
<evidence type="ECO:0000313" key="10">
    <source>
        <dbReference type="EMBL" id="OOM66070.1"/>
    </source>
</evidence>
<dbReference type="PANTHER" id="PTHR43788:SF8">
    <property type="entry name" value="DNA-BINDING PROTEIN SMUBP-2"/>
    <property type="match status" value="1"/>
</dbReference>
<accession>A0A1S8SKL4</accession>
<comment type="caution">
    <text evidence="10">The sequence shown here is derived from an EMBL/GenBank/DDBJ whole genome shotgun (WGS) entry which is preliminary data.</text>
</comment>
<dbReference type="PANTHER" id="PTHR43788">
    <property type="entry name" value="DNA2/NAM7 HELICASE FAMILY MEMBER"/>
    <property type="match status" value="1"/>
</dbReference>